<name>A0A819X7D0_9BILA</name>
<reference evidence="1" key="1">
    <citation type="submission" date="2021-02" db="EMBL/GenBank/DDBJ databases">
        <authorList>
            <person name="Nowell W R."/>
        </authorList>
    </citation>
    <scope>NUCLEOTIDE SEQUENCE</scope>
</reference>
<dbReference type="AlphaFoldDB" id="A0A819X7D0"/>
<sequence>IIKRNCPGYAVGGEDKDHFWRMVTLSIEYAMGVRFVVN</sequence>
<dbReference type="Proteomes" id="UP000663868">
    <property type="component" value="Unassembled WGS sequence"/>
</dbReference>
<comment type="caution">
    <text evidence="1">The sequence shown here is derived from an EMBL/GenBank/DDBJ whole genome shotgun (WGS) entry which is preliminary data.</text>
</comment>
<proteinExistence type="predicted"/>
<evidence type="ECO:0000313" key="2">
    <source>
        <dbReference type="Proteomes" id="UP000663868"/>
    </source>
</evidence>
<gene>
    <name evidence="1" type="ORF">KXQ929_LOCUS36520</name>
</gene>
<protein>
    <submittedName>
        <fullName evidence="1">Uncharacterized protein</fullName>
    </submittedName>
</protein>
<organism evidence="1 2">
    <name type="scientific">Adineta steineri</name>
    <dbReference type="NCBI Taxonomy" id="433720"/>
    <lineage>
        <taxon>Eukaryota</taxon>
        <taxon>Metazoa</taxon>
        <taxon>Spiralia</taxon>
        <taxon>Gnathifera</taxon>
        <taxon>Rotifera</taxon>
        <taxon>Eurotatoria</taxon>
        <taxon>Bdelloidea</taxon>
        <taxon>Adinetida</taxon>
        <taxon>Adinetidae</taxon>
        <taxon>Adineta</taxon>
    </lineage>
</organism>
<accession>A0A819X7D0</accession>
<evidence type="ECO:0000313" key="1">
    <source>
        <dbReference type="EMBL" id="CAF4137659.1"/>
    </source>
</evidence>
<feature type="non-terminal residue" evidence="1">
    <location>
        <position position="1"/>
    </location>
</feature>
<dbReference type="EMBL" id="CAJOBB010005708">
    <property type="protein sequence ID" value="CAF4137659.1"/>
    <property type="molecule type" value="Genomic_DNA"/>
</dbReference>